<feature type="domain" description="DUF8207" evidence="2">
    <location>
        <begin position="154"/>
        <end position="245"/>
    </location>
</feature>
<dbReference type="Proteomes" id="UP000007755">
    <property type="component" value="Unassembled WGS sequence"/>
</dbReference>
<feature type="compositionally biased region" description="Basic and acidic residues" evidence="1">
    <location>
        <begin position="64"/>
        <end position="82"/>
    </location>
</feature>
<dbReference type="eggNOG" id="ENOG502TBTP">
    <property type="taxonomic scope" value="Eukaryota"/>
</dbReference>
<dbReference type="PANTHER" id="PTHR35374:SF1">
    <property type="entry name" value="PROTEIN KINASE DOMAIN-CONTAINING PROTEIN"/>
    <property type="match status" value="1"/>
</dbReference>
<dbReference type="EMBL" id="GL887933">
    <property type="protein sequence ID" value="EGI69381.1"/>
    <property type="molecule type" value="Genomic_DNA"/>
</dbReference>
<accession>F4W8U8</accession>
<name>F4W8U8_ACREC</name>
<evidence type="ECO:0000256" key="1">
    <source>
        <dbReference type="SAM" id="MobiDB-lite"/>
    </source>
</evidence>
<proteinExistence type="predicted"/>
<dbReference type="PANTHER" id="PTHR35374">
    <property type="entry name" value="CYCLIN-DEPENDENT KINASE 11A-LIKE"/>
    <property type="match status" value="1"/>
</dbReference>
<feature type="compositionally biased region" description="Acidic residues" evidence="1">
    <location>
        <begin position="83"/>
        <end position="93"/>
    </location>
</feature>
<feature type="region of interest" description="Disordered" evidence="1">
    <location>
        <begin position="57"/>
        <end position="97"/>
    </location>
</feature>
<dbReference type="Pfam" id="PF26634">
    <property type="entry name" value="DUF8207"/>
    <property type="match status" value="1"/>
</dbReference>
<evidence type="ECO:0000313" key="4">
    <source>
        <dbReference type="Proteomes" id="UP000007755"/>
    </source>
</evidence>
<gene>
    <name evidence="3" type="ORF">G5I_01885</name>
</gene>
<evidence type="ECO:0000313" key="3">
    <source>
        <dbReference type="EMBL" id="EGI69381.1"/>
    </source>
</evidence>
<dbReference type="AlphaFoldDB" id="F4W8U8"/>
<dbReference type="InParanoid" id="F4W8U8"/>
<protein>
    <recommendedName>
        <fullName evidence="2">DUF8207 domain-containing protein</fullName>
    </recommendedName>
</protein>
<dbReference type="InterPro" id="IPR058520">
    <property type="entry name" value="DUF8207"/>
</dbReference>
<organism evidence="4">
    <name type="scientific">Acromyrmex echinatior</name>
    <name type="common">Panamanian leafcutter ant</name>
    <name type="synonym">Acromyrmex octospinosus echinatior</name>
    <dbReference type="NCBI Taxonomy" id="103372"/>
    <lineage>
        <taxon>Eukaryota</taxon>
        <taxon>Metazoa</taxon>
        <taxon>Ecdysozoa</taxon>
        <taxon>Arthropoda</taxon>
        <taxon>Hexapoda</taxon>
        <taxon>Insecta</taxon>
        <taxon>Pterygota</taxon>
        <taxon>Neoptera</taxon>
        <taxon>Endopterygota</taxon>
        <taxon>Hymenoptera</taxon>
        <taxon>Apocrita</taxon>
        <taxon>Aculeata</taxon>
        <taxon>Formicoidea</taxon>
        <taxon>Formicidae</taxon>
        <taxon>Myrmicinae</taxon>
        <taxon>Acromyrmex</taxon>
    </lineage>
</organism>
<sequence length="325" mass="36948">MVDVREREKIAREIKKTSESIRKKHRALKTGKIEDMALDRHFKPIIKSLRQIVNSPGVQMIKRQSRDDDAASASKRERKEEKVEEEEKEEEEKASETFERLRINPMIDRTIIDEGSKSANIERSRGVTSWLGLDQKYVEAVLRRTRDKQKNGTNYVYGVYLYNDGLIFGNKRFDVDDADNVIIDGVRYAGTPGFYELIFKRIPDDLLYTEDYMNKYRNILLAPNVHKYKHHSQEMSNREYKYKYQPIHRWCAIDLLDKSPRYSTASHFGMGVTMVTRNAFWDRCGIRSGGGGAGACGRVWSGGGGGSICGGGMLGGGGGGDPNNM</sequence>
<evidence type="ECO:0000259" key="2">
    <source>
        <dbReference type="Pfam" id="PF26634"/>
    </source>
</evidence>
<keyword evidence="4" id="KW-1185">Reference proteome</keyword>
<reference evidence="3" key="1">
    <citation type="submission" date="2011-02" db="EMBL/GenBank/DDBJ databases">
        <title>The genome of the leaf-cutting ant Acromyrmex echinatior suggests key adaptations to social evolution and fungus farming.</title>
        <authorList>
            <person name="Nygaard S."/>
            <person name="Zhang G."/>
        </authorList>
    </citation>
    <scope>NUCLEOTIDE SEQUENCE</scope>
</reference>